<dbReference type="AlphaFoldDB" id="A0A9J6RG35"/>
<dbReference type="GO" id="GO:0046503">
    <property type="term" value="P:glycerolipid catabolic process"/>
    <property type="evidence" value="ECO:0007669"/>
    <property type="project" value="TreeGrafter"/>
</dbReference>
<evidence type="ECO:0000259" key="1">
    <source>
        <dbReference type="Pfam" id="PF00561"/>
    </source>
</evidence>
<name>A0A9J6RG35_9GAMM</name>
<dbReference type="SUPFAM" id="SSF53474">
    <property type="entry name" value="alpha/beta-Hydrolases"/>
    <property type="match status" value="1"/>
</dbReference>
<dbReference type="Gene3D" id="3.40.50.1820">
    <property type="entry name" value="alpha/beta hydrolase"/>
    <property type="match status" value="1"/>
</dbReference>
<dbReference type="InterPro" id="IPR000073">
    <property type="entry name" value="AB_hydrolase_1"/>
</dbReference>
<sequence>MPFIQARDISLYYEIQGHGPKLLYINGSGADLRNKPNIFDSSLAQHFTILAFDQRGLGQSGKPDYPYTLQDYADDTAALLAAVGWDSCLVMGVSFGGMVAQHFALNYPQHVQRLVLACTSSGGEGGDSFAMHTLDALPAYERAKRFLVLSDTRRDHAWQLSHAETFQRLINYQLAAKQIGVDEPNHAIGLQRQLQARIGHDTYAQLPQLQMPVFICGGRFDGIAPPANLEAMHSQIPHSHLQLFSGGHLFYLQDKRAFKRITQFFMGEYDQA</sequence>
<dbReference type="InterPro" id="IPR050471">
    <property type="entry name" value="AB_hydrolase"/>
</dbReference>
<evidence type="ECO:0000313" key="3">
    <source>
        <dbReference type="Proteomes" id="UP001069090"/>
    </source>
</evidence>
<comment type="caution">
    <text evidence="2">The sequence shown here is derived from an EMBL/GenBank/DDBJ whole genome shotgun (WGS) entry which is preliminary data.</text>
</comment>
<gene>
    <name evidence="2" type="ORF">O0V09_00275</name>
</gene>
<dbReference type="EMBL" id="JAPTGG010000001">
    <property type="protein sequence ID" value="MCZ0863614.1"/>
    <property type="molecule type" value="Genomic_DNA"/>
</dbReference>
<dbReference type="InterPro" id="IPR029058">
    <property type="entry name" value="AB_hydrolase_fold"/>
</dbReference>
<proteinExistence type="predicted"/>
<evidence type="ECO:0000313" key="2">
    <source>
        <dbReference type="EMBL" id="MCZ0863614.1"/>
    </source>
</evidence>
<reference evidence="2 3" key="1">
    <citation type="submission" date="2022-12" db="EMBL/GenBank/DDBJ databases">
        <title>Dasania phycosphaerae sp. nov., isolated from particulate material of the south coast of Korea.</title>
        <authorList>
            <person name="Jiang Y."/>
        </authorList>
    </citation>
    <scope>NUCLEOTIDE SEQUENCE [LARGE SCALE GENOMIC DNA]</scope>
    <source>
        <strain evidence="2 3">GY-19</strain>
    </source>
</reference>
<dbReference type="Pfam" id="PF00561">
    <property type="entry name" value="Abhydrolase_1"/>
    <property type="match status" value="1"/>
</dbReference>
<feature type="domain" description="AB hydrolase-1" evidence="1">
    <location>
        <begin position="22"/>
        <end position="253"/>
    </location>
</feature>
<dbReference type="RefSeq" id="WP_258329762.1">
    <property type="nucleotide sequence ID" value="NZ_JAPTGG010000001.1"/>
</dbReference>
<organism evidence="2 3">
    <name type="scientific">Dasania phycosphaerae</name>
    <dbReference type="NCBI Taxonomy" id="2950436"/>
    <lineage>
        <taxon>Bacteria</taxon>
        <taxon>Pseudomonadati</taxon>
        <taxon>Pseudomonadota</taxon>
        <taxon>Gammaproteobacteria</taxon>
        <taxon>Cellvibrionales</taxon>
        <taxon>Spongiibacteraceae</taxon>
        <taxon>Dasania</taxon>
    </lineage>
</organism>
<dbReference type="PANTHER" id="PTHR43433">
    <property type="entry name" value="HYDROLASE, ALPHA/BETA FOLD FAMILY PROTEIN"/>
    <property type="match status" value="1"/>
</dbReference>
<keyword evidence="3" id="KW-1185">Reference proteome</keyword>
<accession>A0A9J6RG35</accession>
<protein>
    <submittedName>
        <fullName evidence="2">Alpha/beta hydrolase</fullName>
    </submittedName>
</protein>
<keyword evidence="2" id="KW-0378">Hydrolase</keyword>
<dbReference type="GO" id="GO:0004806">
    <property type="term" value="F:triacylglycerol lipase activity"/>
    <property type="evidence" value="ECO:0007669"/>
    <property type="project" value="TreeGrafter"/>
</dbReference>
<dbReference type="Proteomes" id="UP001069090">
    <property type="component" value="Unassembled WGS sequence"/>
</dbReference>
<dbReference type="PANTHER" id="PTHR43433:SF5">
    <property type="entry name" value="AB HYDROLASE-1 DOMAIN-CONTAINING PROTEIN"/>
    <property type="match status" value="1"/>
</dbReference>
<dbReference type="PRINTS" id="PR00111">
    <property type="entry name" value="ABHYDROLASE"/>
</dbReference>